<name>A0A511CYV6_9PSEU</name>
<proteinExistence type="predicted"/>
<dbReference type="AlphaFoldDB" id="A0A511CYV6"/>
<protein>
    <submittedName>
        <fullName evidence="1">Uncharacterized protein</fullName>
    </submittedName>
</protein>
<sequence length="181" mass="20502">MHTLPPDTPSDVLDPPNPTGLCWCGCGQQTPLARRTSTRDRLLRGHHLRYLPQHHHRCRAPVGPPADVPADAWRCARCDWPLHPQTTPPRPGYRRHSARGLCLTCHRRLTGTDELYDYGRTTYTRDEVLDEWDQLRRDGVPRCEAARRIGISLDALDAHIYRARRDGDPRAVLGARGLVAA</sequence>
<comment type="caution">
    <text evidence="1">The sequence shown here is derived from an EMBL/GenBank/DDBJ whole genome shotgun (WGS) entry which is preliminary data.</text>
</comment>
<gene>
    <name evidence="1" type="ORF">PA7_14940</name>
</gene>
<organism evidence="1 2">
    <name type="scientific">Pseudonocardia asaccharolytica DSM 44247 = NBRC 16224</name>
    <dbReference type="NCBI Taxonomy" id="1123024"/>
    <lineage>
        <taxon>Bacteria</taxon>
        <taxon>Bacillati</taxon>
        <taxon>Actinomycetota</taxon>
        <taxon>Actinomycetes</taxon>
        <taxon>Pseudonocardiales</taxon>
        <taxon>Pseudonocardiaceae</taxon>
        <taxon>Pseudonocardia</taxon>
    </lineage>
</organism>
<evidence type="ECO:0000313" key="2">
    <source>
        <dbReference type="Proteomes" id="UP000321328"/>
    </source>
</evidence>
<keyword evidence="2" id="KW-1185">Reference proteome</keyword>
<reference evidence="1 2" key="1">
    <citation type="submission" date="2019-07" db="EMBL/GenBank/DDBJ databases">
        <title>Whole genome shotgun sequence of Pseudonocardia asaccharolytica NBRC 16224.</title>
        <authorList>
            <person name="Hosoyama A."/>
            <person name="Uohara A."/>
            <person name="Ohji S."/>
            <person name="Ichikawa N."/>
        </authorList>
    </citation>
    <scope>NUCLEOTIDE SEQUENCE [LARGE SCALE GENOMIC DNA]</scope>
    <source>
        <strain evidence="1 2">NBRC 16224</strain>
    </source>
</reference>
<dbReference type="EMBL" id="BJVI01000011">
    <property type="protein sequence ID" value="GEL17657.1"/>
    <property type="molecule type" value="Genomic_DNA"/>
</dbReference>
<evidence type="ECO:0000313" key="1">
    <source>
        <dbReference type="EMBL" id="GEL17657.1"/>
    </source>
</evidence>
<accession>A0A511CYV6</accession>
<dbReference type="STRING" id="1123024.GCA_000423625_02986"/>
<dbReference type="Proteomes" id="UP000321328">
    <property type="component" value="Unassembled WGS sequence"/>
</dbReference>